<dbReference type="AlphaFoldDB" id="A0A6A6UU90"/>
<dbReference type="EMBL" id="MU004230">
    <property type="protein sequence ID" value="KAF2675336.1"/>
    <property type="molecule type" value="Genomic_DNA"/>
</dbReference>
<feature type="compositionally biased region" description="Basic and acidic residues" evidence="6">
    <location>
        <begin position="27"/>
        <end position="41"/>
    </location>
</feature>
<evidence type="ECO:0000256" key="2">
    <source>
        <dbReference type="ARBA" id="ARBA00022553"/>
    </source>
</evidence>
<dbReference type="OrthoDB" id="412109at2759"/>
<dbReference type="GO" id="GO:0005634">
    <property type="term" value="C:nucleus"/>
    <property type="evidence" value="ECO:0007669"/>
    <property type="project" value="UniProtKB-SubCell"/>
</dbReference>
<evidence type="ECO:0000313" key="7">
    <source>
        <dbReference type="EMBL" id="KAF2675336.1"/>
    </source>
</evidence>
<evidence type="ECO:0000256" key="5">
    <source>
        <dbReference type="ARBA" id="ARBA00023242"/>
    </source>
</evidence>
<evidence type="ECO:0000256" key="3">
    <source>
        <dbReference type="ARBA" id="ARBA00022737"/>
    </source>
</evidence>
<evidence type="ECO:0000256" key="4">
    <source>
        <dbReference type="ARBA" id="ARBA00023043"/>
    </source>
</evidence>
<evidence type="ECO:0000256" key="1">
    <source>
        <dbReference type="ARBA" id="ARBA00004123"/>
    </source>
</evidence>
<keyword evidence="8" id="KW-1185">Reference proteome</keyword>
<accession>A0A6A6UU90</accession>
<evidence type="ECO:0000313" key="8">
    <source>
        <dbReference type="Proteomes" id="UP000799302"/>
    </source>
</evidence>
<comment type="subcellular location">
    <subcellularLocation>
        <location evidence="1">Nucleus</location>
    </subcellularLocation>
</comment>
<feature type="region of interest" description="Disordered" evidence="6">
    <location>
        <begin position="1"/>
        <end position="92"/>
    </location>
</feature>
<reference evidence="7" key="1">
    <citation type="journal article" date="2020" name="Stud. Mycol.">
        <title>101 Dothideomycetes genomes: a test case for predicting lifestyles and emergence of pathogens.</title>
        <authorList>
            <person name="Haridas S."/>
            <person name="Albert R."/>
            <person name="Binder M."/>
            <person name="Bloem J."/>
            <person name="Labutti K."/>
            <person name="Salamov A."/>
            <person name="Andreopoulos B."/>
            <person name="Baker S."/>
            <person name="Barry K."/>
            <person name="Bills G."/>
            <person name="Bluhm B."/>
            <person name="Cannon C."/>
            <person name="Castanera R."/>
            <person name="Culley D."/>
            <person name="Daum C."/>
            <person name="Ezra D."/>
            <person name="Gonzalez J."/>
            <person name="Henrissat B."/>
            <person name="Kuo A."/>
            <person name="Liang C."/>
            <person name="Lipzen A."/>
            <person name="Lutzoni F."/>
            <person name="Magnuson J."/>
            <person name="Mondo S."/>
            <person name="Nolan M."/>
            <person name="Ohm R."/>
            <person name="Pangilinan J."/>
            <person name="Park H.-J."/>
            <person name="Ramirez L."/>
            <person name="Alfaro M."/>
            <person name="Sun H."/>
            <person name="Tritt A."/>
            <person name="Yoshinaga Y."/>
            <person name="Zwiers L.-H."/>
            <person name="Turgeon B."/>
            <person name="Goodwin S."/>
            <person name="Spatafora J."/>
            <person name="Crous P."/>
            <person name="Grigoriev I."/>
        </authorList>
    </citation>
    <scope>NUCLEOTIDE SEQUENCE</scope>
    <source>
        <strain evidence="7">CBS 115976</strain>
    </source>
</reference>
<feature type="compositionally biased region" description="Basic residues" evidence="6">
    <location>
        <begin position="42"/>
        <end position="66"/>
    </location>
</feature>
<gene>
    <name evidence="7" type="ORF">BT63DRAFT_34945</name>
</gene>
<keyword evidence="2" id="KW-0597">Phosphoprotein</keyword>
<organism evidence="7 8">
    <name type="scientific">Microthyrium microscopicum</name>
    <dbReference type="NCBI Taxonomy" id="703497"/>
    <lineage>
        <taxon>Eukaryota</taxon>
        <taxon>Fungi</taxon>
        <taxon>Dikarya</taxon>
        <taxon>Ascomycota</taxon>
        <taxon>Pezizomycotina</taxon>
        <taxon>Dothideomycetes</taxon>
        <taxon>Dothideomycetes incertae sedis</taxon>
        <taxon>Microthyriales</taxon>
        <taxon>Microthyriaceae</taxon>
        <taxon>Microthyrium</taxon>
    </lineage>
</organism>
<feature type="region of interest" description="Disordered" evidence="6">
    <location>
        <begin position="162"/>
        <end position="188"/>
    </location>
</feature>
<dbReference type="PANTHER" id="PTHR15263">
    <property type="entry name" value="I-KAPPA-B-LIKE PROTEIN IKBL"/>
    <property type="match status" value="1"/>
</dbReference>
<dbReference type="GO" id="GO:0043124">
    <property type="term" value="P:negative regulation of canonical NF-kappaB signal transduction"/>
    <property type="evidence" value="ECO:0007669"/>
    <property type="project" value="InterPro"/>
</dbReference>
<sequence length="319" mass="37641">MADDFDQPKSADENTGSRKSKFRFKSSRADRDRSETHSGSEHRKHGKRRRNRSPSPRHKKRTRTSRKPLGDDPSAYDDTYLPNSRSTQFQDPDVAFRESLFDALADDEGAAYWEGVYGQPIHVYPDTKPGPEGKLERMTDEEYTEYVRSRMWEKSHQHLIEERRLREEQRRKNKEAEEERQKLHSERSTFDSLIDDALRRGNKRKKEQGWQQSWSRYTSKWEALVNHSQDSDDSVNALIPWPVQTGRRKDVSKEEVEAFFRKNPPNELGTLLKLERVRWHPDKMQQRIPGLRLDEEVSRAVTAVFQIVDSMWVSLKRDG</sequence>
<dbReference type="InterPro" id="IPR038753">
    <property type="entry name" value="NFKBIL1"/>
</dbReference>
<keyword evidence="3" id="KW-0677">Repeat</keyword>
<proteinExistence type="predicted"/>
<dbReference type="PANTHER" id="PTHR15263:SF1">
    <property type="entry name" value="NF-KAPPA-B INHIBITOR-LIKE PROTEIN 1"/>
    <property type="match status" value="1"/>
</dbReference>
<keyword evidence="4" id="KW-0040">ANK repeat</keyword>
<feature type="compositionally biased region" description="Basic and acidic residues" evidence="6">
    <location>
        <begin position="1"/>
        <end position="16"/>
    </location>
</feature>
<protein>
    <submittedName>
        <fullName evidence="7">Uncharacterized protein</fullName>
    </submittedName>
</protein>
<evidence type="ECO:0000256" key="6">
    <source>
        <dbReference type="SAM" id="MobiDB-lite"/>
    </source>
</evidence>
<dbReference type="Proteomes" id="UP000799302">
    <property type="component" value="Unassembled WGS sequence"/>
</dbReference>
<name>A0A6A6UU90_9PEZI</name>
<feature type="compositionally biased region" description="Polar residues" evidence="6">
    <location>
        <begin position="81"/>
        <end position="90"/>
    </location>
</feature>
<keyword evidence="5" id="KW-0539">Nucleus</keyword>